<accession>A0A6B0T813</accession>
<organism evidence="3 4">
    <name type="scientific">Halovenus carboxidivorans</name>
    <dbReference type="NCBI Taxonomy" id="2692199"/>
    <lineage>
        <taxon>Archaea</taxon>
        <taxon>Methanobacteriati</taxon>
        <taxon>Methanobacteriota</taxon>
        <taxon>Stenosarchaea group</taxon>
        <taxon>Halobacteria</taxon>
        <taxon>Halobacteriales</taxon>
        <taxon>Haloarculaceae</taxon>
        <taxon>Halovenus</taxon>
    </lineage>
</organism>
<feature type="transmembrane region" description="Helical" evidence="1">
    <location>
        <begin position="28"/>
        <end position="55"/>
    </location>
</feature>
<evidence type="ECO:0000256" key="1">
    <source>
        <dbReference type="SAM" id="Phobius"/>
    </source>
</evidence>
<dbReference type="EMBL" id="WUUT01000001">
    <property type="protein sequence ID" value="MXR51040.1"/>
    <property type="molecule type" value="Genomic_DNA"/>
</dbReference>
<dbReference type="InterPro" id="IPR018639">
    <property type="entry name" value="DUF2062"/>
</dbReference>
<name>A0A6B0T813_9EURY</name>
<reference evidence="3 4" key="1">
    <citation type="submission" date="2019-12" db="EMBL/GenBank/DDBJ databases">
        <title>Isolation and characterization of three novel carbon monoxide-oxidizing members of Halobacteria from salione crusts and soils.</title>
        <authorList>
            <person name="Myers M.R."/>
            <person name="King G.M."/>
        </authorList>
    </citation>
    <scope>NUCLEOTIDE SEQUENCE [LARGE SCALE GENOMIC DNA]</scope>
    <source>
        <strain evidence="3 4">WSH3</strain>
    </source>
</reference>
<keyword evidence="1" id="KW-0472">Membrane</keyword>
<sequence>MGRVRGYLHRVRAAVYDSFTHEHTPRQIALSFALGTFITMLPTFGFGLIVFVVLIRLFEWINSIALFSSVAVFNPIVKWGVYAGSFALGFLLLGPVDGFGIGDTPSFSAGSEIVVRLLVGNTILAVVVTVLAYAVVYRLVVAYQRNSLPVLEETVGGMVAELETRIEESDPSAEDS</sequence>
<dbReference type="RefSeq" id="WP_159763117.1">
    <property type="nucleotide sequence ID" value="NZ_WUUT01000001.1"/>
</dbReference>
<dbReference type="PANTHER" id="PTHR40547:SF1">
    <property type="entry name" value="SLL0298 PROTEIN"/>
    <property type="match status" value="1"/>
</dbReference>
<comment type="caution">
    <text evidence="3">The sequence shown here is derived from an EMBL/GenBank/DDBJ whole genome shotgun (WGS) entry which is preliminary data.</text>
</comment>
<evidence type="ECO:0000313" key="3">
    <source>
        <dbReference type="EMBL" id="MXR51040.1"/>
    </source>
</evidence>
<dbReference type="PANTHER" id="PTHR40547">
    <property type="entry name" value="SLL0298 PROTEIN"/>
    <property type="match status" value="1"/>
</dbReference>
<dbReference type="OrthoDB" id="270523at2157"/>
<evidence type="ECO:0000313" key="4">
    <source>
        <dbReference type="Proteomes" id="UP000466535"/>
    </source>
</evidence>
<keyword evidence="1" id="KW-1133">Transmembrane helix</keyword>
<feature type="domain" description="DUF2062" evidence="2">
    <location>
        <begin position="11"/>
        <end position="146"/>
    </location>
</feature>
<evidence type="ECO:0000259" key="2">
    <source>
        <dbReference type="Pfam" id="PF09835"/>
    </source>
</evidence>
<gene>
    <name evidence="3" type="ORF">GRX03_05395</name>
</gene>
<dbReference type="Proteomes" id="UP000466535">
    <property type="component" value="Unassembled WGS sequence"/>
</dbReference>
<feature type="transmembrane region" description="Helical" evidence="1">
    <location>
        <begin position="76"/>
        <end position="93"/>
    </location>
</feature>
<keyword evidence="1" id="KW-0812">Transmembrane</keyword>
<keyword evidence="4" id="KW-1185">Reference proteome</keyword>
<dbReference type="Pfam" id="PF09835">
    <property type="entry name" value="DUF2062"/>
    <property type="match status" value="1"/>
</dbReference>
<protein>
    <submittedName>
        <fullName evidence="3">DUF2062 domain-containing protein</fullName>
    </submittedName>
</protein>
<feature type="transmembrane region" description="Helical" evidence="1">
    <location>
        <begin position="113"/>
        <end position="136"/>
    </location>
</feature>
<proteinExistence type="predicted"/>
<dbReference type="AlphaFoldDB" id="A0A6B0T813"/>